<sequence length="40" mass="4684">MVVPTFKESMSICKVQINFFRVMGYLHRTHVKLFKSGPIL</sequence>
<evidence type="ECO:0000313" key="1">
    <source>
        <dbReference type="EMBL" id="SOR61715.1"/>
    </source>
</evidence>
<name>A0AAQ1NXM7_LEPIR</name>
<dbReference type="EMBL" id="OEJX01000027">
    <property type="protein sequence ID" value="SOR61715.1"/>
    <property type="molecule type" value="Genomic_DNA"/>
</dbReference>
<comment type="caution">
    <text evidence="1">The sequence shown here is derived from an EMBL/GenBank/DDBJ whole genome shotgun (WGS) entry which is preliminary data.</text>
</comment>
<proteinExistence type="predicted"/>
<evidence type="ECO:0000313" key="2">
    <source>
        <dbReference type="Proteomes" id="UP000234460"/>
    </source>
</evidence>
<protein>
    <submittedName>
        <fullName evidence="1">Uncharacterized protein</fullName>
    </submittedName>
</protein>
<organism evidence="1 2">
    <name type="scientific">Leptospira interrogans serovar Manilae</name>
    <dbReference type="NCBI Taxonomy" id="214675"/>
    <lineage>
        <taxon>Bacteria</taxon>
        <taxon>Pseudomonadati</taxon>
        <taxon>Spirochaetota</taxon>
        <taxon>Spirochaetia</taxon>
        <taxon>Leptospirales</taxon>
        <taxon>Leptospiraceae</taxon>
        <taxon>Leptospira</taxon>
    </lineage>
</organism>
<gene>
    <name evidence="1" type="ORF">LMANV2_330067</name>
</gene>
<reference evidence="1 2" key="1">
    <citation type="submission" date="2017-11" db="EMBL/GenBank/DDBJ databases">
        <authorList>
            <person name="Lechat P."/>
        </authorList>
    </citation>
    <scope>NUCLEOTIDE SEQUENCE [LARGE SCALE GENOMIC DNA]</scope>
    <source>
        <strain evidence="1">L495</strain>
    </source>
</reference>
<dbReference type="Proteomes" id="UP000234460">
    <property type="component" value="Chromosome LMANV2"/>
</dbReference>
<dbReference type="AlphaFoldDB" id="A0AAQ1NXM7"/>
<accession>A0AAQ1NXM7</accession>